<protein>
    <submittedName>
        <fullName evidence="2">Uncharacterized protein</fullName>
    </submittedName>
</protein>
<keyword evidence="3" id="KW-1185">Reference proteome</keyword>
<feature type="compositionally biased region" description="Acidic residues" evidence="1">
    <location>
        <begin position="25"/>
        <end position="34"/>
    </location>
</feature>
<accession>A0A167UWW7</accession>
<evidence type="ECO:0000313" key="3">
    <source>
        <dbReference type="Proteomes" id="UP000076874"/>
    </source>
</evidence>
<gene>
    <name evidence="2" type="ORF">SPI_04847</name>
</gene>
<reference evidence="2 3" key="1">
    <citation type="journal article" date="2016" name="Genome Biol. Evol.">
        <title>Divergent and convergent evolution of fungal pathogenicity.</title>
        <authorList>
            <person name="Shang Y."/>
            <person name="Xiao G."/>
            <person name="Zheng P."/>
            <person name="Cen K."/>
            <person name="Zhan S."/>
            <person name="Wang C."/>
        </authorList>
    </citation>
    <scope>NUCLEOTIDE SEQUENCE [LARGE SCALE GENOMIC DNA]</scope>
    <source>
        <strain evidence="2 3">RCEF 264</strain>
    </source>
</reference>
<sequence>MAPRKTPAPARRQLSVETAPINSDPELDSDDLDGGFDPVQAATELKRVIEGHKKQRFAIRKQIEKKYETTVAEIVKRTEKRLADEDKTLARTRQAQLAKLVAAVEAREAAQQAIANKVGRFYDSCANLTSLLETVYKGLSEEARSAQLDEEKDDAAVRE</sequence>
<name>A0A167UWW7_9HYPO</name>
<evidence type="ECO:0000256" key="1">
    <source>
        <dbReference type="SAM" id="MobiDB-lite"/>
    </source>
</evidence>
<dbReference type="OrthoDB" id="5186861at2759"/>
<proteinExistence type="predicted"/>
<organism evidence="2 3">
    <name type="scientific">Niveomyces insectorum RCEF 264</name>
    <dbReference type="NCBI Taxonomy" id="1081102"/>
    <lineage>
        <taxon>Eukaryota</taxon>
        <taxon>Fungi</taxon>
        <taxon>Dikarya</taxon>
        <taxon>Ascomycota</taxon>
        <taxon>Pezizomycotina</taxon>
        <taxon>Sordariomycetes</taxon>
        <taxon>Hypocreomycetidae</taxon>
        <taxon>Hypocreales</taxon>
        <taxon>Cordycipitaceae</taxon>
        <taxon>Niveomyces</taxon>
    </lineage>
</organism>
<dbReference type="AlphaFoldDB" id="A0A167UWW7"/>
<evidence type="ECO:0000313" key="2">
    <source>
        <dbReference type="EMBL" id="OAA61988.1"/>
    </source>
</evidence>
<feature type="region of interest" description="Disordered" evidence="1">
    <location>
        <begin position="1"/>
        <end position="37"/>
    </location>
</feature>
<dbReference type="EMBL" id="AZHD01000007">
    <property type="protein sequence ID" value="OAA61988.1"/>
    <property type="molecule type" value="Genomic_DNA"/>
</dbReference>
<comment type="caution">
    <text evidence="2">The sequence shown here is derived from an EMBL/GenBank/DDBJ whole genome shotgun (WGS) entry which is preliminary data.</text>
</comment>
<dbReference type="Proteomes" id="UP000076874">
    <property type="component" value="Unassembled WGS sequence"/>
</dbReference>